<feature type="non-terminal residue" evidence="2">
    <location>
        <position position="46"/>
    </location>
</feature>
<dbReference type="Pfam" id="PF18480">
    <property type="entry name" value="DUF5615"/>
    <property type="match status" value="1"/>
</dbReference>
<name>X1J5D6_9ZZZZ</name>
<comment type="caution">
    <text evidence="2">The sequence shown here is derived from an EMBL/GenBank/DDBJ whole genome shotgun (WGS) entry which is preliminary data.</text>
</comment>
<dbReference type="InterPro" id="IPR041049">
    <property type="entry name" value="DUF5615"/>
</dbReference>
<protein>
    <recommendedName>
        <fullName evidence="1">DUF5615 domain-containing protein</fullName>
    </recommendedName>
</protein>
<sequence length="46" mass="5178">MKFLLDENVPISIKKVIQDNGFEAFTLHDFNMLGIQNGEVAELALN</sequence>
<dbReference type="AlphaFoldDB" id="X1J5D6"/>
<proteinExistence type="predicted"/>
<evidence type="ECO:0000313" key="2">
    <source>
        <dbReference type="EMBL" id="GAH76730.1"/>
    </source>
</evidence>
<organism evidence="2">
    <name type="scientific">marine sediment metagenome</name>
    <dbReference type="NCBI Taxonomy" id="412755"/>
    <lineage>
        <taxon>unclassified sequences</taxon>
        <taxon>metagenomes</taxon>
        <taxon>ecological metagenomes</taxon>
    </lineage>
</organism>
<evidence type="ECO:0000259" key="1">
    <source>
        <dbReference type="Pfam" id="PF18480"/>
    </source>
</evidence>
<feature type="domain" description="DUF5615" evidence="1">
    <location>
        <begin position="1"/>
        <end position="44"/>
    </location>
</feature>
<dbReference type="EMBL" id="BARU01042898">
    <property type="protein sequence ID" value="GAH76730.1"/>
    <property type="molecule type" value="Genomic_DNA"/>
</dbReference>
<accession>X1J5D6</accession>
<reference evidence="2" key="1">
    <citation type="journal article" date="2014" name="Front. Microbiol.">
        <title>High frequency of phylogenetically diverse reductive dehalogenase-homologous genes in deep subseafloor sedimentary metagenomes.</title>
        <authorList>
            <person name="Kawai M."/>
            <person name="Futagami T."/>
            <person name="Toyoda A."/>
            <person name="Takaki Y."/>
            <person name="Nishi S."/>
            <person name="Hori S."/>
            <person name="Arai W."/>
            <person name="Tsubouchi T."/>
            <person name="Morono Y."/>
            <person name="Uchiyama I."/>
            <person name="Ito T."/>
            <person name="Fujiyama A."/>
            <person name="Inagaki F."/>
            <person name="Takami H."/>
        </authorList>
    </citation>
    <scope>NUCLEOTIDE SEQUENCE</scope>
    <source>
        <strain evidence="2">Expedition CK06-06</strain>
    </source>
</reference>
<gene>
    <name evidence="2" type="ORF">S03H2_65804</name>
</gene>